<gene>
    <name evidence="2" type="ORF">SPIL2461_LOCUS12458</name>
</gene>
<reference evidence="2" key="1">
    <citation type="submission" date="2021-02" db="EMBL/GenBank/DDBJ databases">
        <authorList>
            <person name="Dougan E. K."/>
            <person name="Rhodes N."/>
            <person name="Thang M."/>
            <person name="Chan C."/>
        </authorList>
    </citation>
    <scope>NUCLEOTIDE SEQUENCE</scope>
</reference>
<feature type="non-terminal residue" evidence="2">
    <location>
        <position position="187"/>
    </location>
</feature>
<sequence length="187" mass="20341">MLRDRFGGDLSSIPLAKDKLTGPAIPSSAASEAPASALPGPSKADMDAEQEEAFQLGLSTKEPAAAAKTRKRKRTPQETIKEEMEKLGTELETLIQGLDQVLTSKTFGQDVGKLDRALQKKAKETAELHMYQEQEIVKKRQAKLEALRLAAKAAKSYCSVIASATKKQALQGDFLARMGELMKEIPD</sequence>
<comment type="caution">
    <text evidence="2">The sequence shown here is derived from an EMBL/GenBank/DDBJ whole genome shotgun (WGS) entry which is preliminary data.</text>
</comment>
<name>A0A812SMR7_SYMPI</name>
<dbReference type="EMBL" id="CAJNIZ010025686">
    <property type="protein sequence ID" value="CAE7485885.1"/>
    <property type="molecule type" value="Genomic_DNA"/>
</dbReference>
<evidence type="ECO:0000313" key="3">
    <source>
        <dbReference type="Proteomes" id="UP000649617"/>
    </source>
</evidence>
<feature type="region of interest" description="Disordered" evidence="1">
    <location>
        <begin position="1"/>
        <end position="80"/>
    </location>
</feature>
<dbReference type="AlphaFoldDB" id="A0A812SMR7"/>
<accession>A0A812SMR7</accession>
<feature type="compositionally biased region" description="Low complexity" evidence="1">
    <location>
        <begin position="23"/>
        <end position="42"/>
    </location>
</feature>
<dbReference type="Proteomes" id="UP000649617">
    <property type="component" value="Unassembled WGS sequence"/>
</dbReference>
<evidence type="ECO:0000313" key="2">
    <source>
        <dbReference type="EMBL" id="CAE7485885.1"/>
    </source>
</evidence>
<proteinExistence type="predicted"/>
<evidence type="ECO:0000256" key="1">
    <source>
        <dbReference type="SAM" id="MobiDB-lite"/>
    </source>
</evidence>
<protein>
    <submittedName>
        <fullName evidence="2">Uncharacterized protein</fullName>
    </submittedName>
</protein>
<organism evidence="2 3">
    <name type="scientific">Symbiodinium pilosum</name>
    <name type="common">Dinoflagellate</name>
    <dbReference type="NCBI Taxonomy" id="2952"/>
    <lineage>
        <taxon>Eukaryota</taxon>
        <taxon>Sar</taxon>
        <taxon>Alveolata</taxon>
        <taxon>Dinophyceae</taxon>
        <taxon>Suessiales</taxon>
        <taxon>Symbiodiniaceae</taxon>
        <taxon>Symbiodinium</taxon>
    </lineage>
</organism>
<keyword evidence="3" id="KW-1185">Reference proteome</keyword>